<keyword evidence="2 9" id="KW-0813">Transport</keyword>
<dbReference type="InterPro" id="IPR003369">
    <property type="entry name" value="TatA/B/E"/>
</dbReference>
<evidence type="ECO:0000256" key="4">
    <source>
        <dbReference type="ARBA" id="ARBA00022692"/>
    </source>
</evidence>
<evidence type="ECO:0000256" key="7">
    <source>
        <dbReference type="ARBA" id="ARBA00023010"/>
    </source>
</evidence>
<dbReference type="Proteomes" id="UP000007599">
    <property type="component" value="Chromosome I"/>
</dbReference>
<dbReference type="GO" id="GO:0043953">
    <property type="term" value="P:protein transport by the Tat complex"/>
    <property type="evidence" value="ECO:0007669"/>
    <property type="project" value="UniProtKB-UniRule"/>
</dbReference>
<dbReference type="OrthoDB" id="1525160at2"/>
<evidence type="ECO:0000256" key="6">
    <source>
        <dbReference type="ARBA" id="ARBA00022989"/>
    </source>
</evidence>
<dbReference type="InterPro" id="IPR006312">
    <property type="entry name" value="TatA/E"/>
</dbReference>
<dbReference type="PANTHER" id="PTHR42982">
    <property type="entry name" value="SEC-INDEPENDENT PROTEIN TRANSLOCASE PROTEIN TATA"/>
    <property type="match status" value="1"/>
</dbReference>
<reference evidence="11" key="2">
    <citation type="submission" date="2012-03" db="EMBL/GenBank/DDBJ databases">
        <title>Complete genome sequence of Flavobacterium indicum GPTSA100-9T, isolated from warm spring water.</title>
        <authorList>
            <person name="Barbier P."/>
            <person name="Houel A."/>
            <person name="Loux V."/>
            <person name="Poulain J."/>
            <person name="Bernardet J.-F."/>
            <person name="Touchon M."/>
            <person name="Duchaud E."/>
        </authorList>
    </citation>
    <scope>NUCLEOTIDE SEQUENCE [LARGE SCALE GENOMIC DNA]</scope>
    <source>
        <strain evidence="11">DSM 17447 / CIP 109464 / GPTSA100-9</strain>
    </source>
</reference>
<organism evidence="10 11">
    <name type="scientific">Flavobacterium indicum (strain DSM 17447 / CIP 109464 / GPTSA100-9)</name>
    <dbReference type="NCBI Taxonomy" id="1094466"/>
    <lineage>
        <taxon>Bacteria</taxon>
        <taxon>Pseudomonadati</taxon>
        <taxon>Bacteroidota</taxon>
        <taxon>Flavobacteriia</taxon>
        <taxon>Flavobacteriales</taxon>
        <taxon>Flavobacteriaceae</taxon>
        <taxon>Flavobacterium</taxon>
    </lineage>
</organism>
<dbReference type="GO" id="GO:0033281">
    <property type="term" value="C:TAT protein transport complex"/>
    <property type="evidence" value="ECO:0007669"/>
    <property type="project" value="UniProtKB-UniRule"/>
</dbReference>
<sequence>MFGIGGGELVLILVVVLMLFGSDKIPEIARTLGKGMAQLKNATNEIKHEIQKGASENGLDVNSLTGGITEEIESAKQSMNNALNPVEFQNPVEEIKEEFENLSGPIKRQM</sequence>
<evidence type="ECO:0000256" key="8">
    <source>
        <dbReference type="ARBA" id="ARBA00023136"/>
    </source>
</evidence>
<keyword evidence="4 9" id="KW-0812">Transmembrane</keyword>
<dbReference type="AlphaFoldDB" id="H8XR22"/>
<evidence type="ECO:0000313" key="11">
    <source>
        <dbReference type="Proteomes" id="UP000007599"/>
    </source>
</evidence>
<protein>
    <recommendedName>
        <fullName evidence="9">Sec-independent protein translocase protein TatA</fullName>
    </recommendedName>
</protein>
<keyword evidence="11" id="KW-1185">Reference proteome</keyword>
<dbReference type="EMBL" id="HE774682">
    <property type="protein sequence ID" value="CCG54256.1"/>
    <property type="molecule type" value="Genomic_DNA"/>
</dbReference>
<proteinExistence type="inferred from homology"/>
<evidence type="ECO:0000256" key="3">
    <source>
        <dbReference type="ARBA" id="ARBA00022475"/>
    </source>
</evidence>
<dbReference type="KEGG" id="fin:KQS_11725"/>
<dbReference type="RefSeq" id="WP_014389374.1">
    <property type="nucleotide sequence ID" value="NC_017025.1"/>
</dbReference>
<reference evidence="10 11" key="1">
    <citation type="journal article" date="2012" name="J. Bacteriol.">
        <title>Complete Genome Sequence of Flavobacterium indicum GPSTA100-9T, Isolated from Warm Spring Water.</title>
        <authorList>
            <person name="Barbier P."/>
            <person name="Houel A."/>
            <person name="Loux V."/>
            <person name="Poulain J."/>
            <person name="Bernardet J.F."/>
            <person name="Touchon M."/>
            <person name="Duchaud E."/>
        </authorList>
    </citation>
    <scope>NUCLEOTIDE SEQUENCE [LARGE SCALE GENOMIC DNA]</scope>
    <source>
        <strain evidence="11">DSM 17447 / CIP 109464 / GPTSA100-9</strain>
    </source>
</reference>
<dbReference type="NCBIfam" id="TIGR01411">
    <property type="entry name" value="tatAE"/>
    <property type="match status" value="1"/>
</dbReference>
<accession>H8XR22</accession>
<evidence type="ECO:0000256" key="9">
    <source>
        <dbReference type="HAMAP-Rule" id="MF_00236"/>
    </source>
</evidence>
<dbReference type="HAMAP" id="MF_00236">
    <property type="entry name" value="TatA_E"/>
    <property type="match status" value="1"/>
</dbReference>
<dbReference type="Gene3D" id="1.20.5.3310">
    <property type="match status" value="1"/>
</dbReference>
<evidence type="ECO:0000256" key="1">
    <source>
        <dbReference type="ARBA" id="ARBA00004162"/>
    </source>
</evidence>
<dbReference type="HOGENOM" id="CLU_086034_1_5_10"/>
<dbReference type="STRING" id="1094466.KQS_11725"/>
<keyword evidence="3 9" id="KW-1003">Cell membrane</keyword>
<keyword evidence="5 9" id="KW-0653">Protein transport</keyword>
<comment type="similarity">
    <text evidence="9">Belongs to the TatA/E family.</text>
</comment>
<evidence type="ECO:0000256" key="2">
    <source>
        <dbReference type="ARBA" id="ARBA00022448"/>
    </source>
</evidence>
<keyword evidence="7 9" id="KW-0811">Translocation</keyword>
<keyword evidence="6 9" id="KW-1133">Transmembrane helix</keyword>
<evidence type="ECO:0000313" key="10">
    <source>
        <dbReference type="EMBL" id="CCG54256.1"/>
    </source>
</evidence>
<dbReference type="PATRIC" id="fig|1094466.5.peg.2293"/>
<comment type="function">
    <text evidence="9">Part of the twin-arginine translocation (Tat) system that transports large folded proteins containing a characteristic twin-arginine motif in their signal peptide across membranes. TatA could form the protein-conducting channel of the Tat system.</text>
</comment>
<keyword evidence="8 9" id="KW-0472">Membrane</keyword>
<gene>
    <name evidence="9" type="primary">tatA</name>
    <name evidence="10" type="ordered locus">KQS_11725</name>
</gene>
<comment type="subcellular location">
    <subcellularLocation>
        <location evidence="9">Cell inner membrane</location>
        <topology evidence="9">Single-pass membrane protein</topology>
    </subcellularLocation>
    <subcellularLocation>
        <location evidence="1">Cell membrane</location>
        <topology evidence="1">Single-pass membrane protein</topology>
    </subcellularLocation>
</comment>
<keyword evidence="9" id="KW-0997">Cell inner membrane</keyword>
<dbReference type="PRINTS" id="PR01506">
    <property type="entry name" value="TATBPROTEIN"/>
</dbReference>
<dbReference type="PANTHER" id="PTHR42982:SF1">
    <property type="entry name" value="SEC-INDEPENDENT PROTEIN TRANSLOCASE PROTEIN TATA"/>
    <property type="match status" value="1"/>
</dbReference>
<dbReference type="eggNOG" id="COG1826">
    <property type="taxonomic scope" value="Bacteria"/>
</dbReference>
<evidence type="ECO:0000256" key="5">
    <source>
        <dbReference type="ARBA" id="ARBA00022927"/>
    </source>
</evidence>
<comment type="subunit">
    <text evidence="9">Forms a complex with TatC.</text>
</comment>
<dbReference type="Pfam" id="PF02416">
    <property type="entry name" value="TatA_B_E"/>
    <property type="match status" value="1"/>
</dbReference>
<name>H8XR22_FLAIG</name>
<dbReference type="GO" id="GO:0008320">
    <property type="term" value="F:protein transmembrane transporter activity"/>
    <property type="evidence" value="ECO:0007669"/>
    <property type="project" value="UniProtKB-UniRule"/>
</dbReference>